<dbReference type="InterPro" id="IPR013150">
    <property type="entry name" value="TFIIB_cyclin"/>
</dbReference>
<gene>
    <name evidence="5" type="ORF">DSAG12_01578</name>
</gene>
<dbReference type="Gene3D" id="1.10.472.170">
    <property type="match status" value="1"/>
</dbReference>
<sequence>MQIFRREELIKQEKCCANPNIGDREGFNVCLNCGVVFERIFDNSPRRAFTQEERNKRKKNEPVYSPIGPRTIIRGNTDSKGSLIPVEEQIKFNRLGKIHRSLTSSYERNLWIALPNFQRLQERLGIPDTVIKDAIQIYQNAVKAKLTMGRSIDILMAASIFASLKIHGIPRVVEEILTAMDTPKKNVVKCYRLLLMRILPEMNIKVMHLGPIRYVDKFGEELNLPMKVSQDAIRLLKFAKRHGLLIEGKDPKGLASAALYITSHIHKNPRTQNEIAKLAHITEVTLRVRVRDLKKYCRK</sequence>
<organism evidence="5 6">
    <name type="scientific">Promethearchaeum syntrophicum</name>
    <dbReference type="NCBI Taxonomy" id="2594042"/>
    <lineage>
        <taxon>Archaea</taxon>
        <taxon>Promethearchaeati</taxon>
        <taxon>Promethearchaeota</taxon>
        <taxon>Promethearchaeia</taxon>
        <taxon>Promethearchaeales</taxon>
        <taxon>Promethearchaeaceae</taxon>
        <taxon>Promethearchaeum</taxon>
    </lineage>
</organism>
<evidence type="ECO:0000259" key="4">
    <source>
        <dbReference type="SMART" id="SM00385"/>
    </source>
</evidence>
<dbReference type="InterPro" id="IPR013763">
    <property type="entry name" value="Cyclin-like_dom"/>
</dbReference>
<name>A0A5B9D9R0_9ARCH</name>
<dbReference type="Proteomes" id="UP000321408">
    <property type="component" value="Chromosome"/>
</dbReference>
<evidence type="ECO:0000256" key="2">
    <source>
        <dbReference type="ARBA" id="ARBA00023163"/>
    </source>
</evidence>
<dbReference type="RefSeq" id="WP_147662651.1">
    <property type="nucleotide sequence ID" value="NZ_CP042905.2"/>
</dbReference>
<reference evidence="5 6" key="1">
    <citation type="journal article" date="2020" name="Nature">
        <title>Isolation of an archaeon at the prokaryote-eukaryote interface.</title>
        <authorList>
            <person name="Imachi H."/>
            <person name="Nobu M.K."/>
            <person name="Nakahara N."/>
            <person name="Morono Y."/>
            <person name="Ogawara M."/>
            <person name="Takaki Y."/>
            <person name="Takano Y."/>
            <person name="Uematsu K."/>
            <person name="Ikuta T."/>
            <person name="Ito M."/>
            <person name="Matsui Y."/>
            <person name="Miyazaki M."/>
            <person name="Murata K."/>
            <person name="Saito Y."/>
            <person name="Sakai S."/>
            <person name="Song C."/>
            <person name="Tasumi E."/>
            <person name="Yamanaka Y."/>
            <person name="Yamaguchi T."/>
            <person name="Kamagata Y."/>
            <person name="Tamaki H."/>
            <person name="Takai K."/>
        </authorList>
    </citation>
    <scope>NUCLEOTIDE SEQUENCE [LARGE SCALE GENOMIC DNA]</scope>
    <source>
        <strain evidence="5 6">MK-D1</strain>
    </source>
</reference>
<dbReference type="InterPro" id="IPR036915">
    <property type="entry name" value="Cyclin-like_sf"/>
</dbReference>
<dbReference type="Pfam" id="PF00382">
    <property type="entry name" value="TFIIB"/>
    <property type="match status" value="2"/>
</dbReference>
<proteinExistence type="predicted"/>
<dbReference type="PANTHER" id="PTHR11618">
    <property type="entry name" value="TRANSCRIPTION INITIATION FACTOR IIB-RELATED"/>
    <property type="match status" value="1"/>
</dbReference>
<dbReference type="GO" id="GO:0017025">
    <property type="term" value="F:TBP-class protein binding"/>
    <property type="evidence" value="ECO:0007669"/>
    <property type="project" value="InterPro"/>
</dbReference>
<dbReference type="GO" id="GO:0003743">
    <property type="term" value="F:translation initiation factor activity"/>
    <property type="evidence" value="ECO:0007669"/>
    <property type="project" value="UniProtKB-KW"/>
</dbReference>
<reference evidence="5 6" key="2">
    <citation type="journal article" date="2024" name="Int. J. Syst. Evol. Microbiol.">
        <title>Promethearchaeum syntrophicum gen. nov., sp. nov., an anaerobic, obligately syntrophic archaeon, the first isolate of the lineage 'Asgard' archaea, and proposal of the new archaeal phylum Promethearchaeota phyl. nov. and kingdom Promethearchaeati regn. nov.</title>
        <authorList>
            <person name="Imachi H."/>
            <person name="Nobu M.K."/>
            <person name="Kato S."/>
            <person name="Takaki Y."/>
            <person name="Miyazaki M."/>
            <person name="Miyata M."/>
            <person name="Ogawara M."/>
            <person name="Saito Y."/>
            <person name="Sakai S."/>
            <person name="Tahara Y.O."/>
            <person name="Takano Y."/>
            <person name="Tasumi E."/>
            <person name="Uematsu K."/>
            <person name="Yoshimura T."/>
            <person name="Itoh T."/>
            <person name="Ohkuma M."/>
            <person name="Takai K."/>
        </authorList>
    </citation>
    <scope>NUCLEOTIDE SEQUENCE [LARGE SCALE GENOMIC DNA]</scope>
    <source>
        <strain evidence="5 6">MK-D1</strain>
    </source>
</reference>
<dbReference type="GeneID" id="41329571"/>
<dbReference type="GO" id="GO:0070897">
    <property type="term" value="P:transcription preinitiation complex assembly"/>
    <property type="evidence" value="ECO:0007669"/>
    <property type="project" value="InterPro"/>
</dbReference>
<dbReference type="InterPro" id="IPR000812">
    <property type="entry name" value="TFIIB"/>
</dbReference>
<protein>
    <submittedName>
        <fullName evidence="5">Transcription initiation factor IIB family protein</fullName>
    </submittedName>
</protein>
<keyword evidence="1" id="KW-0805">Transcription regulation</keyword>
<evidence type="ECO:0000313" key="5">
    <source>
        <dbReference type="EMBL" id="QEE15751.1"/>
    </source>
</evidence>
<feature type="domain" description="Cyclin-like" evidence="4">
    <location>
        <begin position="115"/>
        <end position="196"/>
    </location>
</feature>
<evidence type="ECO:0000256" key="1">
    <source>
        <dbReference type="ARBA" id="ARBA00023015"/>
    </source>
</evidence>
<dbReference type="Gene3D" id="1.10.472.10">
    <property type="entry name" value="Cyclin-like"/>
    <property type="match status" value="1"/>
</dbReference>
<feature type="domain" description="Cyclin-like" evidence="4">
    <location>
        <begin position="213"/>
        <end position="295"/>
    </location>
</feature>
<dbReference type="PRINTS" id="PR00685">
    <property type="entry name" value="TIFACTORIIB"/>
</dbReference>
<evidence type="ECO:0000313" key="6">
    <source>
        <dbReference type="Proteomes" id="UP000321408"/>
    </source>
</evidence>
<accession>A0A5B9D9R0</accession>
<dbReference type="SUPFAM" id="SSF47954">
    <property type="entry name" value="Cyclin-like"/>
    <property type="match status" value="2"/>
</dbReference>
<dbReference type="GO" id="GO:0097550">
    <property type="term" value="C:transcription preinitiation complex"/>
    <property type="evidence" value="ECO:0007669"/>
    <property type="project" value="TreeGrafter"/>
</dbReference>
<dbReference type="SMART" id="SM00385">
    <property type="entry name" value="CYCLIN"/>
    <property type="match status" value="2"/>
</dbReference>
<dbReference type="KEGG" id="psyt:DSAG12_01578"/>
<dbReference type="EMBL" id="CP042905">
    <property type="protein sequence ID" value="QEE15751.1"/>
    <property type="molecule type" value="Genomic_DNA"/>
</dbReference>
<evidence type="ECO:0000256" key="3">
    <source>
        <dbReference type="SAM" id="MobiDB-lite"/>
    </source>
</evidence>
<dbReference type="AlphaFoldDB" id="A0A5B9D9R0"/>
<keyword evidence="6" id="KW-1185">Reference proteome</keyword>
<dbReference type="OrthoDB" id="7429at2157"/>
<keyword evidence="2" id="KW-0804">Transcription</keyword>
<dbReference type="PANTHER" id="PTHR11618:SF13">
    <property type="entry name" value="TRANSCRIPTION INITIATION FACTOR IIB"/>
    <property type="match status" value="1"/>
</dbReference>
<feature type="region of interest" description="Disordered" evidence="3">
    <location>
        <begin position="49"/>
        <end position="71"/>
    </location>
</feature>